<keyword evidence="3" id="KW-1185">Reference proteome</keyword>
<protein>
    <submittedName>
        <fullName evidence="2">Uncharacterized protein</fullName>
    </submittedName>
</protein>
<name>A0AA37TG86_9HYPH</name>
<comment type="caution">
    <text evidence="2">The sequence shown here is derived from an EMBL/GenBank/DDBJ whole genome shotgun (WGS) entry which is preliminary data.</text>
</comment>
<gene>
    <name evidence="2" type="ORF">GCM10007890_54090</name>
</gene>
<evidence type="ECO:0000313" key="3">
    <source>
        <dbReference type="Proteomes" id="UP001157440"/>
    </source>
</evidence>
<sequence>MYIRDARDAKPFGRRRTRVEAGGDLAPAGADRLRPDRPASPLGWALRISGVAGLSAIAAISYLARVNQPSPAPAWAALDGRQVLADPETTGAIIAAGAAAVTRLDPCQRPAADRLRP</sequence>
<feature type="region of interest" description="Disordered" evidence="1">
    <location>
        <begin position="1"/>
        <end position="37"/>
    </location>
</feature>
<dbReference type="RefSeq" id="WP_238198894.1">
    <property type="nucleotide sequence ID" value="NZ_BPQZ01000028.1"/>
</dbReference>
<evidence type="ECO:0000256" key="1">
    <source>
        <dbReference type="SAM" id="MobiDB-lite"/>
    </source>
</evidence>
<proteinExistence type="predicted"/>
<dbReference type="Proteomes" id="UP001157440">
    <property type="component" value="Unassembled WGS sequence"/>
</dbReference>
<accession>A0AA37TG86</accession>
<organism evidence="2 3">
    <name type="scientific">Methylobacterium tardum</name>
    <dbReference type="NCBI Taxonomy" id="374432"/>
    <lineage>
        <taxon>Bacteria</taxon>
        <taxon>Pseudomonadati</taxon>
        <taxon>Pseudomonadota</taxon>
        <taxon>Alphaproteobacteria</taxon>
        <taxon>Hyphomicrobiales</taxon>
        <taxon>Methylobacteriaceae</taxon>
        <taxon>Methylobacterium</taxon>
    </lineage>
</organism>
<dbReference type="AlphaFoldDB" id="A0AA37TG86"/>
<reference evidence="3" key="1">
    <citation type="journal article" date="2019" name="Int. J. Syst. Evol. Microbiol.">
        <title>The Global Catalogue of Microorganisms (GCM) 10K type strain sequencing project: providing services to taxonomists for standard genome sequencing and annotation.</title>
        <authorList>
            <consortium name="The Broad Institute Genomics Platform"/>
            <consortium name="The Broad Institute Genome Sequencing Center for Infectious Disease"/>
            <person name="Wu L."/>
            <person name="Ma J."/>
        </authorList>
    </citation>
    <scope>NUCLEOTIDE SEQUENCE [LARGE SCALE GENOMIC DNA]</scope>
    <source>
        <strain evidence="3">NBRC 103632</strain>
    </source>
</reference>
<feature type="compositionally biased region" description="Basic and acidic residues" evidence="1">
    <location>
        <begin position="1"/>
        <end position="11"/>
    </location>
</feature>
<dbReference type="EMBL" id="BSPL01000025">
    <property type="protein sequence ID" value="GLS73394.1"/>
    <property type="molecule type" value="Genomic_DNA"/>
</dbReference>
<evidence type="ECO:0000313" key="2">
    <source>
        <dbReference type="EMBL" id="GLS73394.1"/>
    </source>
</evidence>